<dbReference type="EMBL" id="KD064031">
    <property type="protein sequence ID" value="EMS63871.1"/>
    <property type="molecule type" value="Genomic_DNA"/>
</dbReference>
<dbReference type="PROSITE" id="PS51257">
    <property type="entry name" value="PROKAR_LIPOPROTEIN"/>
    <property type="match status" value="1"/>
</dbReference>
<dbReference type="AlphaFoldDB" id="M7ZW46"/>
<name>M7ZW46_TRIUA</name>
<reference evidence="1" key="1">
    <citation type="journal article" date="2013" name="Nature">
        <title>Draft genome of the wheat A-genome progenitor Triticum urartu.</title>
        <authorList>
            <person name="Ling H.Q."/>
            <person name="Zhao S."/>
            <person name="Liu D."/>
            <person name="Wang J."/>
            <person name="Sun H."/>
            <person name="Zhang C."/>
            <person name="Fan H."/>
            <person name="Li D."/>
            <person name="Dong L."/>
            <person name="Tao Y."/>
            <person name="Gao C."/>
            <person name="Wu H."/>
            <person name="Li Y."/>
            <person name="Cui Y."/>
            <person name="Guo X."/>
            <person name="Zheng S."/>
            <person name="Wang B."/>
            <person name="Yu K."/>
            <person name="Liang Q."/>
            <person name="Yang W."/>
            <person name="Lou X."/>
            <person name="Chen J."/>
            <person name="Feng M."/>
            <person name="Jian J."/>
            <person name="Zhang X."/>
            <person name="Luo G."/>
            <person name="Jiang Y."/>
            <person name="Liu J."/>
            <person name="Wang Z."/>
            <person name="Sha Y."/>
            <person name="Zhang B."/>
            <person name="Wu H."/>
            <person name="Tang D."/>
            <person name="Shen Q."/>
            <person name="Xue P."/>
            <person name="Zou S."/>
            <person name="Wang X."/>
            <person name="Liu X."/>
            <person name="Wang F."/>
            <person name="Yang Y."/>
            <person name="An X."/>
            <person name="Dong Z."/>
            <person name="Zhang K."/>
            <person name="Zhang X."/>
            <person name="Luo M.C."/>
            <person name="Dvorak J."/>
            <person name="Tong Y."/>
            <person name="Wang J."/>
            <person name="Yang H."/>
            <person name="Li Z."/>
            <person name="Wang D."/>
            <person name="Zhang A."/>
            <person name="Wang J."/>
        </authorList>
    </citation>
    <scope>NUCLEOTIDE SEQUENCE</scope>
</reference>
<evidence type="ECO:0000313" key="1">
    <source>
        <dbReference type="EMBL" id="EMS63871.1"/>
    </source>
</evidence>
<organism evidence="1">
    <name type="scientific">Triticum urartu</name>
    <name type="common">Red wild einkorn</name>
    <name type="synonym">Crithodium urartu</name>
    <dbReference type="NCBI Taxonomy" id="4572"/>
    <lineage>
        <taxon>Eukaryota</taxon>
        <taxon>Viridiplantae</taxon>
        <taxon>Streptophyta</taxon>
        <taxon>Embryophyta</taxon>
        <taxon>Tracheophyta</taxon>
        <taxon>Spermatophyta</taxon>
        <taxon>Magnoliopsida</taxon>
        <taxon>Liliopsida</taxon>
        <taxon>Poales</taxon>
        <taxon>Poaceae</taxon>
        <taxon>BOP clade</taxon>
        <taxon>Pooideae</taxon>
        <taxon>Triticodae</taxon>
        <taxon>Triticeae</taxon>
        <taxon>Triticinae</taxon>
        <taxon>Triticum</taxon>
    </lineage>
</organism>
<protein>
    <submittedName>
        <fullName evidence="1">Uncharacterized protein</fullName>
    </submittedName>
</protein>
<accession>M7ZW46</accession>
<proteinExistence type="predicted"/>
<sequence>MGRLGELVAMGTVGGGCCKQRSPVFLGRQRWATSERPPPTTDAIRRRRCYYPSATELQP</sequence>
<gene>
    <name evidence="1" type="ORF">TRIUR3_03509</name>
</gene>